<reference evidence="1 2" key="1">
    <citation type="submission" date="2017-02" db="EMBL/GenBank/DDBJ databases">
        <authorList>
            <person name="Peterson S.W."/>
        </authorList>
    </citation>
    <scope>NUCLEOTIDE SEQUENCE [LARGE SCALE GENOMIC DNA]</scope>
    <source>
        <strain evidence="1 2">DSM 24412</strain>
    </source>
</reference>
<name>A0A1T5HTQ0_9BACT</name>
<dbReference type="KEGG" id="asx:CDL62_09205"/>
<evidence type="ECO:0000313" key="1">
    <source>
        <dbReference type="EMBL" id="SKC24056.1"/>
    </source>
</evidence>
<protein>
    <submittedName>
        <fullName evidence="1">Uncharacterized protein</fullName>
    </submittedName>
</protein>
<dbReference type="AlphaFoldDB" id="A0A1T5HTQ0"/>
<accession>A0A1T5HTQ0</accession>
<evidence type="ECO:0000313" key="2">
    <source>
        <dbReference type="Proteomes" id="UP000191055"/>
    </source>
</evidence>
<organism evidence="1 2">
    <name type="scientific">Alkalitalea saponilacus</name>
    <dbReference type="NCBI Taxonomy" id="889453"/>
    <lineage>
        <taxon>Bacteria</taxon>
        <taxon>Pseudomonadati</taxon>
        <taxon>Bacteroidota</taxon>
        <taxon>Bacteroidia</taxon>
        <taxon>Marinilabiliales</taxon>
        <taxon>Marinilabiliaceae</taxon>
        <taxon>Alkalitalea</taxon>
    </lineage>
</organism>
<keyword evidence="2" id="KW-1185">Reference proteome</keyword>
<dbReference type="Proteomes" id="UP000191055">
    <property type="component" value="Unassembled WGS sequence"/>
</dbReference>
<proteinExistence type="predicted"/>
<sequence length="61" mass="7252">MQISLFHIGHRKGEVVDKIIYLAKDRSNQTLNLHTDLPHHKRHRRWRMLIEVIDNMKSGAP</sequence>
<dbReference type="RefSeq" id="WP_079559006.1">
    <property type="nucleotide sequence ID" value="NZ_CP021904.1"/>
</dbReference>
<gene>
    <name evidence="1" type="ORF">SAMN03080601_03348</name>
</gene>
<dbReference type="EMBL" id="FUYV01000027">
    <property type="protein sequence ID" value="SKC24056.1"/>
    <property type="molecule type" value="Genomic_DNA"/>
</dbReference>